<dbReference type="AlphaFoldDB" id="A0AAP0CT10"/>
<dbReference type="GO" id="GO:0000278">
    <property type="term" value="P:mitotic cell cycle"/>
    <property type="evidence" value="ECO:0007669"/>
    <property type="project" value="TreeGrafter"/>
</dbReference>
<dbReference type="GO" id="GO:0003677">
    <property type="term" value="F:DNA binding"/>
    <property type="evidence" value="ECO:0007669"/>
    <property type="project" value="InterPro"/>
</dbReference>
<evidence type="ECO:0000259" key="1">
    <source>
        <dbReference type="SMART" id="SM01075"/>
    </source>
</evidence>
<dbReference type="SMART" id="SM01075">
    <property type="entry name" value="CDT1"/>
    <property type="match status" value="1"/>
</dbReference>
<dbReference type="PANTHER" id="PTHR28637">
    <property type="entry name" value="DNA REPLICATION FACTOR CDT1"/>
    <property type="match status" value="1"/>
</dbReference>
<sequence>MDQKSYEVEQTAGILPLAHESFTPTKKAHPYEISDLDATLVSPTPEKTEETLNFRCKKEPAQLPQKYRRLLELFDRMTTSLRLLNLRKQLPTFQKIRRMVEILTGRKFSYKHLAQIKFIIPEAVQTDKVLVHNKKTLCMEPDIKVTLRFDVVDGHTEQSNYIALSRLMSSRLIKFVNAHSEVYDVPEAELPEPFNKKETTVSEKEEIANSLPMKSSIQTLPNLDRNEALIPSHFPSSFRRHFSTKEIGNLAKTQLSQSPISKEVGSSKVLQVANGNIPMNKLVFNEEVDTPGLSTPMATEDNKLKNMVNQNVTASGSIVKRSLDF</sequence>
<proteinExistence type="predicted"/>
<dbReference type="GO" id="GO:0030174">
    <property type="term" value="P:regulation of DNA-templated DNA replication initiation"/>
    <property type="evidence" value="ECO:0007669"/>
    <property type="project" value="InterPro"/>
</dbReference>
<dbReference type="Proteomes" id="UP001408789">
    <property type="component" value="Unassembled WGS sequence"/>
</dbReference>
<dbReference type="Pfam" id="PF08839">
    <property type="entry name" value="CDT1"/>
    <property type="match status" value="1"/>
</dbReference>
<reference evidence="2 3" key="1">
    <citation type="submission" date="2024-04" db="EMBL/GenBank/DDBJ databases">
        <title>The reference genome of an endangered Asteraceae, Deinandra increscens subsp. villosa, native to the Central Coast of California.</title>
        <authorList>
            <person name="Guilliams M."/>
            <person name="Hasenstab-Lehman K."/>
            <person name="Meyer R."/>
            <person name="Mcevoy S."/>
        </authorList>
    </citation>
    <scope>NUCLEOTIDE SEQUENCE [LARGE SCALE GENOMIC DNA]</scope>
    <source>
        <tissue evidence="2">Leaf</tissue>
    </source>
</reference>
<dbReference type="InterPro" id="IPR045173">
    <property type="entry name" value="Cdt1"/>
</dbReference>
<dbReference type="GO" id="GO:0000076">
    <property type="term" value="P:DNA replication checkpoint signaling"/>
    <property type="evidence" value="ECO:0007669"/>
    <property type="project" value="TreeGrafter"/>
</dbReference>
<gene>
    <name evidence="2" type="ORF">SSX86_019641</name>
</gene>
<dbReference type="SUPFAM" id="SSF46785">
    <property type="entry name" value="Winged helix' DNA-binding domain"/>
    <property type="match status" value="1"/>
</dbReference>
<dbReference type="InterPro" id="IPR036390">
    <property type="entry name" value="WH_DNA-bd_sf"/>
</dbReference>
<accession>A0AAP0CT10</accession>
<name>A0AAP0CT10_9ASTR</name>
<dbReference type="PANTHER" id="PTHR28637:SF13">
    <property type="entry name" value="EXPRESSED PROTEIN"/>
    <property type="match status" value="1"/>
</dbReference>
<protein>
    <recommendedName>
        <fullName evidence="1">CDT1 Geminin-binding domain-containing protein</fullName>
    </recommendedName>
</protein>
<dbReference type="GO" id="GO:0005634">
    <property type="term" value="C:nucleus"/>
    <property type="evidence" value="ECO:0007669"/>
    <property type="project" value="TreeGrafter"/>
</dbReference>
<dbReference type="InterPro" id="IPR014939">
    <property type="entry name" value="CDT1_Gemini-bd-like"/>
</dbReference>
<dbReference type="EMBL" id="JBCNJP010000019">
    <property type="protein sequence ID" value="KAK9062455.1"/>
    <property type="molecule type" value="Genomic_DNA"/>
</dbReference>
<feature type="domain" description="CDT1 Geminin-binding" evidence="1">
    <location>
        <begin position="63"/>
        <end position="192"/>
    </location>
</feature>
<dbReference type="CDD" id="cd08674">
    <property type="entry name" value="Cdt1_m"/>
    <property type="match status" value="1"/>
</dbReference>
<keyword evidence="3" id="KW-1185">Reference proteome</keyword>
<comment type="caution">
    <text evidence="2">The sequence shown here is derived from an EMBL/GenBank/DDBJ whole genome shotgun (WGS) entry which is preliminary data.</text>
</comment>
<dbReference type="GO" id="GO:0071163">
    <property type="term" value="P:DNA replication preinitiation complex assembly"/>
    <property type="evidence" value="ECO:0007669"/>
    <property type="project" value="InterPro"/>
</dbReference>
<organism evidence="2 3">
    <name type="scientific">Deinandra increscens subsp. villosa</name>
    <dbReference type="NCBI Taxonomy" id="3103831"/>
    <lineage>
        <taxon>Eukaryota</taxon>
        <taxon>Viridiplantae</taxon>
        <taxon>Streptophyta</taxon>
        <taxon>Embryophyta</taxon>
        <taxon>Tracheophyta</taxon>
        <taxon>Spermatophyta</taxon>
        <taxon>Magnoliopsida</taxon>
        <taxon>eudicotyledons</taxon>
        <taxon>Gunneridae</taxon>
        <taxon>Pentapetalae</taxon>
        <taxon>asterids</taxon>
        <taxon>campanulids</taxon>
        <taxon>Asterales</taxon>
        <taxon>Asteraceae</taxon>
        <taxon>Asteroideae</taxon>
        <taxon>Heliantheae alliance</taxon>
        <taxon>Madieae</taxon>
        <taxon>Madiinae</taxon>
        <taxon>Deinandra</taxon>
    </lineage>
</organism>
<evidence type="ECO:0000313" key="2">
    <source>
        <dbReference type="EMBL" id="KAK9062455.1"/>
    </source>
</evidence>
<dbReference type="GO" id="GO:0070182">
    <property type="term" value="F:DNA polymerase binding"/>
    <property type="evidence" value="ECO:0007669"/>
    <property type="project" value="TreeGrafter"/>
</dbReference>
<evidence type="ECO:0000313" key="3">
    <source>
        <dbReference type="Proteomes" id="UP001408789"/>
    </source>
</evidence>